<accession>A0A549TCZ0</accession>
<dbReference type="RefSeq" id="WP_143124652.1">
    <property type="nucleotide sequence ID" value="NZ_VJMG01000017.1"/>
</dbReference>
<evidence type="ECO:0000313" key="1">
    <source>
        <dbReference type="EMBL" id="TRL39845.1"/>
    </source>
</evidence>
<dbReference type="EMBL" id="VJMG01000017">
    <property type="protein sequence ID" value="TRL39845.1"/>
    <property type="molecule type" value="Genomic_DNA"/>
</dbReference>
<proteinExistence type="predicted"/>
<dbReference type="Proteomes" id="UP000316801">
    <property type="component" value="Unassembled WGS sequence"/>
</dbReference>
<reference evidence="1 2" key="1">
    <citation type="submission" date="2019-07" db="EMBL/GenBank/DDBJ databases">
        <title>Ln-dependent methylotrophs.</title>
        <authorList>
            <person name="Tani A."/>
        </authorList>
    </citation>
    <scope>NUCLEOTIDE SEQUENCE [LARGE SCALE GENOMIC DNA]</scope>
    <source>
        <strain evidence="1 2">SM12</strain>
    </source>
</reference>
<sequence>MSKRTYRIEVSAELSRIEAKRLELKISHEDLYIAAGIARSTYYGMRASGLAFQSKLQALRYGLRTAEQRLRNAERLFDGSEA</sequence>
<gene>
    <name evidence="1" type="ORF">FNA46_07880</name>
</gene>
<organism evidence="1 2">
    <name type="scientific">Rhizobium straminoryzae</name>
    <dbReference type="NCBI Taxonomy" id="1387186"/>
    <lineage>
        <taxon>Bacteria</taxon>
        <taxon>Pseudomonadati</taxon>
        <taxon>Pseudomonadota</taxon>
        <taxon>Alphaproteobacteria</taxon>
        <taxon>Hyphomicrobiales</taxon>
        <taxon>Rhizobiaceae</taxon>
        <taxon>Rhizobium/Agrobacterium group</taxon>
        <taxon>Rhizobium</taxon>
    </lineage>
</organism>
<keyword evidence="2" id="KW-1185">Reference proteome</keyword>
<protein>
    <submittedName>
        <fullName evidence="1">Uncharacterized protein</fullName>
    </submittedName>
</protein>
<comment type="caution">
    <text evidence="1">The sequence shown here is derived from an EMBL/GenBank/DDBJ whole genome shotgun (WGS) entry which is preliminary data.</text>
</comment>
<evidence type="ECO:0000313" key="2">
    <source>
        <dbReference type="Proteomes" id="UP000316801"/>
    </source>
</evidence>
<name>A0A549TCZ0_9HYPH</name>
<dbReference type="AlphaFoldDB" id="A0A549TCZ0"/>